<keyword evidence="2" id="KW-1185">Reference proteome</keyword>
<reference evidence="1" key="1">
    <citation type="submission" date="2021-05" db="EMBL/GenBank/DDBJ databases">
        <authorList>
            <person name="Pan Q."/>
            <person name="Jouanno E."/>
            <person name="Zahm M."/>
            <person name="Klopp C."/>
            <person name="Cabau C."/>
            <person name="Louis A."/>
            <person name="Berthelot C."/>
            <person name="Parey E."/>
            <person name="Roest Crollius H."/>
            <person name="Montfort J."/>
            <person name="Robinson-Rechavi M."/>
            <person name="Bouchez O."/>
            <person name="Lampietro C."/>
            <person name="Lopez Roques C."/>
            <person name="Donnadieu C."/>
            <person name="Postlethwait J."/>
            <person name="Bobe J."/>
            <person name="Dillon D."/>
            <person name="Chandos A."/>
            <person name="von Hippel F."/>
            <person name="Guiguen Y."/>
        </authorList>
    </citation>
    <scope>NUCLEOTIDE SEQUENCE</scope>
    <source>
        <strain evidence="1">YG-Jan2019</strain>
    </source>
</reference>
<gene>
    <name evidence="1" type="ORF">DPEC_G00263050</name>
</gene>
<comment type="caution">
    <text evidence="1">The sequence shown here is derived from an EMBL/GenBank/DDBJ whole genome shotgun (WGS) entry which is preliminary data.</text>
</comment>
<evidence type="ECO:0000313" key="2">
    <source>
        <dbReference type="Proteomes" id="UP001157502"/>
    </source>
</evidence>
<evidence type="ECO:0000313" key="1">
    <source>
        <dbReference type="EMBL" id="KAJ7994162.1"/>
    </source>
</evidence>
<proteinExistence type="predicted"/>
<organism evidence="1 2">
    <name type="scientific">Dallia pectoralis</name>
    <name type="common">Alaska blackfish</name>
    <dbReference type="NCBI Taxonomy" id="75939"/>
    <lineage>
        <taxon>Eukaryota</taxon>
        <taxon>Metazoa</taxon>
        <taxon>Chordata</taxon>
        <taxon>Craniata</taxon>
        <taxon>Vertebrata</taxon>
        <taxon>Euteleostomi</taxon>
        <taxon>Actinopterygii</taxon>
        <taxon>Neopterygii</taxon>
        <taxon>Teleostei</taxon>
        <taxon>Protacanthopterygii</taxon>
        <taxon>Esociformes</taxon>
        <taxon>Umbridae</taxon>
        <taxon>Dallia</taxon>
    </lineage>
</organism>
<name>A0ACC2FS21_DALPE</name>
<protein>
    <submittedName>
        <fullName evidence="1">Uncharacterized protein</fullName>
    </submittedName>
</protein>
<dbReference type="Proteomes" id="UP001157502">
    <property type="component" value="Chromosome 23"/>
</dbReference>
<dbReference type="EMBL" id="CM055750">
    <property type="protein sequence ID" value="KAJ7994162.1"/>
    <property type="molecule type" value="Genomic_DNA"/>
</dbReference>
<accession>A0ACC2FS21</accession>
<sequence>MAALVLLCVLSVVRCSTAALMRSPLEELFLHSLNQKDMSFYFGVASAASVPDFNVIWANCTSMDHHTGPLRCYFEAHGKRFWLGPEVEKRSPSCWSSAETALNSTVTRNIHPKCCQQGKVLNHPFEKRFLTICDGKIKGMLVAGTDRLYIQPVLERHTYLTEARRTTSLETPHLVFHRFLNAKSRHARTHKTRSPRGRSAAMPEVSHLELLVVVGPDVQMIHGQDTERYILTNLNIASEHLRDTTLGANMRVHLVRTVILSEPEPEINMSSNISSSLRSVCDWARRVNPTNDTDPLHADLALYITRFDLELPNGNKQVRGVARLGGACSSQWSCVITEDTGFDLGITIAHEIGHSFGINHDGTGNTCSSSSFMMASDGGYNSVDLTWSLCSRQQLQTFFSDGNAYCVKDTPILGGSLQDWKPGLYYGVDDQCRVAFGSTARACSFTNSDLPVCRVLSCHVKPEDDRVCKRLLVPLLDGTECAADQWCLKGRCVSSDQISPSSSVVVHGSWSGWSQFSPCSRSCGGGVTSRTRQCNNPRPAFGGNDCTGRDLEAQLCHRQHCEKAQLAFMEEQCSKTDSRPVYLSPGKASFYNWIPAVGLDTGEEQCRHICQSNGENFIMSRGPQFVDGTRCEPDSAAPLGATAACLGGTCQVFGCDGVLQSGKVADVCGTCGGDGSSCSLHTQLYSDGRPGEYVTFLTLPANATQVHIVNRAPVFTHLAVLAGDQYVVSGNGSIGLNVTHPSPLEGGRLVYRLYLTPDLLPLTEELLLPGPFATETRVQVYRKYGKEFGAQTSPNITYKFYTPISKHFLKRQVPRGNWTVVPASCSVTCGSGMQESAMVCIDKETKEHLEELHCDPVPSLLSYRTSCHLPACPPSWESGEFGPCSASCGGGEALRSVRCVQMQGAEILQVSPNRCLDSAPLSLNRCNLQPCPTRWTASEPGRCLAVCGPGEAKRAVTCVRSEGGRDVEVDHSLCSGLFRPPALVPCVVDVCPIGWESNRQDRLNMNKSLGLSSDNQTVYVWSPVIGPCSKTCGNGTQNVSYWCLDHDSGLRVPEVLCDASSQPQTHTESCNPFPCPPTWRYKQEVCSVSCGGGMANRVLYCSWETRGEEEVVDNAECGDVDKPVALVACNSISCPARWKVLGTGACSVSCDLGIARRRIACVESNRGKESSVPEDRCRPDVKPASAVPCLVQVCTFRWNVRNWSPCSVSCGPGIQSREVFCVGPTEPEPLGPVFCMHMPKPITIRGCHAGDCRLAEKAGLHTHSDPEPSPGTRDQGTEVTPTDGSPTAGLTRTPSPATEPATPQIDKATPTVTTKTSPCGQLLLEESGTVDLRNETGRCILSIGRPLDEVIDVRVESSSLSCITREYVAFYDRLVLVRKCGQLKDMQLTSKTNMLLVRQNLQSPGNGVLLTYSSRKNTKKNHYRDCDVQLFAPSGIIENPSVSSEEGGHTCRVLLNAPPFVKIRIQALSMGPVVNSAQARSTFVMIRDVDVLKTAVFKGQQLFHWQSAGNMAEIEFHGEYLHSNRSFRAEYSFIQT</sequence>